<sequence>MGKDWHFGIKSRRKLFVPKKKPKHNLANLTSKKRKKNDNDSQNIETGSNMNFPEIITPNNYIETNIEVATSGAGPSGYDSSMSEKVKSLYGWSENEKNFIYRHKEQILLYLSSVFKIRFRK</sequence>
<gene>
    <name evidence="3" type="primary">LOC112686678</name>
</gene>
<dbReference type="RefSeq" id="XP_025414864.1">
    <property type="nucleotide sequence ID" value="XM_025559079.1"/>
</dbReference>
<dbReference type="GeneID" id="112686678"/>
<accession>A0A8B8FV58</accession>
<protein>
    <submittedName>
        <fullName evidence="3">Uncharacterized protein LOC112686678</fullName>
    </submittedName>
</protein>
<reference evidence="3" key="1">
    <citation type="submission" date="2025-08" db="UniProtKB">
        <authorList>
            <consortium name="RefSeq"/>
        </authorList>
    </citation>
    <scope>IDENTIFICATION</scope>
    <source>
        <tissue evidence="3">Whole body</tissue>
    </source>
</reference>
<evidence type="ECO:0000313" key="3">
    <source>
        <dbReference type="RefSeq" id="XP_025414864.1"/>
    </source>
</evidence>
<feature type="compositionally biased region" description="Polar residues" evidence="1">
    <location>
        <begin position="40"/>
        <end position="52"/>
    </location>
</feature>
<evidence type="ECO:0000313" key="2">
    <source>
        <dbReference type="Proteomes" id="UP000694846"/>
    </source>
</evidence>
<organism evidence="2 3">
    <name type="scientific">Sipha flava</name>
    <name type="common">yellow sugarcane aphid</name>
    <dbReference type="NCBI Taxonomy" id="143950"/>
    <lineage>
        <taxon>Eukaryota</taxon>
        <taxon>Metazoa</taxon>
        <taxon>Ecdysozoa</taxon>
        <taxon>Arthropoda</taxon>
        <taxon>Hexapoda</taxon>
        <taxon>Insecta</taxon>
        <taxon>Pterygota</taxon>
        <taxon>Neoptera</taxon>
        <taxon>Paraneoptera</taxon>
        <taxon>Hemiptera</taxon>
        <taxon>Sternorrhyncha</taxon>
        <taxon>Aphidomorpha</taxon>
        <taxon>Aphidoidea</taxon>
        <taxon>Aphididae</taxon>
        <taxon>Sipha</taxon>
    </lineage>
</organism>
<keyword evidence="2" id="KW-1185">Reference proteome</keyword>
<evidence type="ECO:0000256" key="1">
    <source>
        <dbReference type="SAM" id="MobiDB-lite"/>
    </source>
</evidence>
<dbReference type="AlphaFoldDB" id="A0A8B8FV58"/>
<dbReference type="Proteomes" id="UP000694846">
    <property type="component" value="Unplaced"/>
</dbReference>
<proteinExistence type="predicted"/>
<feature type="region of interest" description="Disordered" evidence="1">
    <location>
        <begin position="20"/>
        <end position="52"/>
    </location>
</feature>
<name>A0A8B8FV58_9HEMI</name>